<keyword evidence="12" id="KW-0007">Acetylation</keyword>
<comment type="subcellular location">
    <subcellularLocation>
        <location evidence="1">Cytoplasm</location>
    </subcellularLocation>
</comment>
<reference evidence="37" key="1">
    <citation type="submission" date="2025-08" db="UniProtKB">
        <authorList>
            <consortium name="RefSeq"/>
        </authorList>
    </citation>
    <scope>IDENTIFICATION</scope>
</reference>
<dbReference type="Gene3D" id="3.90.180.10">
    <property type="entry name" value="Medium-chain alcohol dehydrogenases, catalytic domain"/>
    <property type="match status" value="1"/>
</dbReference>
<comment type="catalytic activity">
    <reaction evidence="29">
        <text>20-hydroxy-leukotriene B4 + NADP(+) = 12-oxo-20-hydroxy-leukotriene B4 + NADPH + H(+)</text>
        <dbReference type="Rhea" id="RHEA:51208"/>
        <dbReference type="ChEBI" id="CHEBI:15378"/>
        <dbReference type="ChEBI" id="CHEBI:57460"/>
        <dbReference type="ChEBI" id="CHEBI:57783"/>
        <dbReference type="ChEBI" id="CHEBI:58349"/>
        <dbReference type="ChEBI" id="CHEBI:133346"/>
    </reaction>
    <physiologicalReaction direction="left-to-right" evidence="29">
        <dbReference type="Rhea" id="RHEA:51209"/>
    </physiologicalReaction>
</comment>
<evidence type="ECO:0000256" key="17">
    <source>
        <dbReference type="ARBA" id="ARBA00032255"/>
    </source>
</evidence>
<keyword evidence="8" id="KW-0644">Prostaglandin metabolism</keyword>
<evidence type="ECO:0000256" key="27">
    <source>
        <dbReference type="ARBA" id="ARBA00048290"/>
    </source>
</evidence>
<evidence type="ECO:0000313" key="36">
    <source>
        <dbReference type="Proteomes" id="UP001652625"/>
    </source>
</evidence>
<evidence type="ECO:0000256" key="9">
    <source>
        <dbReference type="ARBA" id="ARBA00022553"/>
    </source>
</evidence>
<comment type="similarity">
    <text evidence="2">Belongs to the NADP-dependent oxidoreductase L4BD family.</text>
</comment>
<keyword evidence="7" id="KW-0963">Cytoplasm</keyword>
<dbReference type="Proteomes" id="UP001652625">
    <property type="component" value="Chromosome 12"/>
</dbReference>
<evidence type="ECO:0000256" key="11">
    <source>
        <dbReference type="ARBA" id="ARBA00022857"/>
    </source>
</evidence>
<evidence type="ECO:0000256" key="31">
    <source>
        <dbReference type="ARBA" id="ARBA00049068"/>
    </source>
</evidence>
<dbReference type="PANTHER" id="PTHR43205:SF7">
    <property type="entry name" value="PROSTAGLANDIN REDUCTASE 1"/>
    <property type="match status" value="1"/>
</dbReference>
<dbReference type="EC" id="1.3.1.74" evidence="5"/>
<evidence type="ECO:0000256" key="16">
    <source>
        <dbReference type="ARBA" id="ARBA00031851"/>
    </source>
</evidence>
<evidence type="ECO:0000256" key="22">
    <source>
        <dbReference type="ARBA" id="ARBA00047742"/>
    </source>
</evidence>
<comment type="catalytic activity">
    <reaction evidence="22">
        <text>pentan-2-one + NADP(+) = (E)-pent-3-en-2-one + NADPH + H(+)</text>
        <dbReference type="Rhea" id="RHEA:50788"/>
        <dbReference type="ChEBI" id="CHEBI:15378"/>
        <dbReference type="ChEBI" id="CHEBI:16472"/>
        <dbReference type="ChEBI" id="CHEBI:57783"/>
        <dbReference type="ChEBI" id="CHEBI:58349"/>
        <dbReference type="ChEBI" id="CHEBI:145276"/>
    </reaction>
    <physiologicalReaction direction="right-to-left" evidence="22">
        <dbReference type="Rhea" id="RHEA:50790"/>
    </physiologicalReaction>
</comment>
<comment type="catalytic activity">
    <reaction evidence="25">
        <text>dodecanal + NADP(+) = (2E)-dodecenal + NADPH + H(+)</text>
        <dbReference type="Rhea" id="RHEA:50784"/>
        <dbReference type="ChEBI" id="CHEBI:15378"/>
        <dbReference type="ChEBI" id="CHEBI:27836"/>
        <dbReference type="ChEBI" id="CHEBI:57783"/>
        <dbReference type="ChEBI" id="CHEBI:58349"/>
        <dbReference type="ChEBI" id="CHEBI:133741"/>
    </reaction>
    <physiologicalReaction direction="right-to-left" evidence="25">
        <dbReference type="Rhea" id="RHEA:50786"/>
    </physiologicalReaction>
</comment>
<keyword evidence="15" id="KW-0379">Hydroxylation</keyword>
<evidence type="ECO:0000256" key="26">
    <source>
        <dbReference type="ARBA" id="ARBA00048066"/>
    </source>
</evidence>
<protein>
    <recommendedName>
        <fullName evidence="6">Prostaglandin reductase 1</fullName>
        <ecNumber evidence="4">1.3.1.48</ecNumber>
        <ecNumber evidence="5">1.3.1.74</ecNumber>
    </recommendedName>
    <alternativeName>
        <fullName evidence="19">15-oxoprostaglandin 13-reductase</fullName>
    </alternativeName>
    <alternativeName>
        <fullName evidence="17">Dithiolethione-inducible gene 1 protein</fullName>
    </alternativeName>
    <alternativeName>
        <fullName evidence="16">Leukotriene B4 12-hydroxydehydrogenase</fullName>
    </alternativeName>
    <alternativeName>
        <fullName evidence="18">NAD(P)H-dependent alkenal/one oxidoreductase</fullName>
    </alternativeName>
</protein>
<dbReference type="InterPro" id="IPR041694">
    <property type="entry name" value="ADH_N_2"/>
</dbReference>
<evidence type="ECO:0000256" key="20">
    <source>
        <dbReference type="ARBA" id="ARBA00047461"/>
    </source>
</evidence>
<keyword evidence="11" id="KW-0521">NADP</keyword>
<comment type="catalytic activity">
    <reaction evidence="26">
        <text>nonan-2-one + NADP(+) = (3E)-nonen-2-one + NADPH + H(+)</text>
        <dbReference type="Rhea" id="RHEA:50616"/>
        <dbReference type="ChEBI" id="CHEBI:15378"/>
        <dbReference type="ChEBI" id="CHEBI:57783"/>
        <dbReference type="ChEBI" id="CHEBI:58349"/>
        <dbReference type="ChEBI" id="CHEBI:77927"/>
        <dbReference type="ChEBI" id="CHEBI:133457"/>
    </reaction>
    <physiologicalReaction direction="right-to-left" evidence="26">
        <dbReference type="Rhea" id="RHEA:50618"/>
    </physiologicalReaction>
</comment>
<evidence type="ECO:0000256" key="8">
    <source>
        <dbReference type="ARBA" id="ARBA00022501"/>
    </source>
</evidence>
<dbReference type="InterPro" id="IPR011032">
    <property type="entry name" value="GroES-like_sf"/>
</dbReference>
<comment type="catalytic activity">
    <reaction evidence="34">
        <text>hexanal + NADP(+) = (E)-hex-2-enal + NADPH + H(+)</text>
        <dbReference type="Rhea" id="RHEA:50776"/>
        <dbReference type="ChEBI" id="CHEBI:15378"/>
        <dbReference type="ChEBI" id="CHEBI:28913"/>
        <dbReference type="ChEBI" id="CHEBI:57783"/>
        <dbReference type="ChEBI" id="CHEBI:58349"/>
        <dbReference type="ChEBI" id="CHEBI:88528"/>
    </reaction>
    <physiologicalReaction direction="right-to-left" evidence="34">
        <dbReference type="Rhea" id="RHEA:50778"/>
    </physiologicalReaction>
</comment>
<evidence type="ECO:0000256" key="19">
    <source>
        <dbReference type="ARBA" id="ARBA00033119"/>
    </source>
</evidence>
<comment type="catalytic activity">
    <reaction evidence="30">
        <text>6-trans-leukotriene B4 + NADP(+) = 12-oxo-(5S)-hydroxy-(6E,8E,10E,14Z)-eicosatetraenoate + NADPH + H(+)</text>
        <dbReference type="Rhea" id="RHEA:51204"/>
        <dbReference type="ChEBI" id="CHEBI:15378"/>
        <dbReference type="ChEBI" id="CHEBI:57783"/>
        <dbReference type="ChEBI" id="CHEBI:58349"/>
        <dbReference type="ChEBI" id="CHEBI:90723"/>
        <dbReference type="ChEBI" id="CHEBI:133974"/>
    </reaction>
    <physiologicalReaction direction="left-to-right" evidence="30">
        <dbReference type="Rhea" id="RHEA:51205"/>
    </physiologicalReaction>
</comment>
<dbReference type="SMART" id="SM00829">
    <property type="entry name" value="PKS_ER"/>
    <property type="match status" value="1"/>
</dbReference>
<evidence type="ECO:0000256" key="24">
    <source>
        <dbReference type="ARBA" id="ARBA00047878"/>
    </source>
</evidence>
<comment type="catalytic activity">
    <reaction evidence="28">
        <text>4-hydroxynonanal + NADP(+) = (E)-4-hydroxynon-2-enal + NADPH + H(+)</text>
        <dbReference type="Rhea" id="RHEA:64736"/>
        <dbReference type="ChEBI" id="CHEBI:15378"/>
        <dbReference type="ChEBI" id="CHEBI:57783"/>
        <dbReference type="ChEBI" id="CHEBI:58349"/>
        <dbReference type="ChEBI" id="CHEBI:58968"/>
        <dbReference type="ChEBI" id="CHEBI:156112"/>
    </reaction>
    <physiologicalReaction direction="right-to-left" evidence="28">
        <dbReference type="Rhea" id="RHEA:64738"/>
    </physiologicalReaction>
</comment>
<dbReference type="InterPro" id="IPR013149">
    <property type="entry name" value="ADH-like_C"/>
</dbReference>
<evidence type="ECO:0000259" key="35">
    <source>
        <dbReference type="SMART" id="SM00829"/>
    </source>
</evidence>
<evidence type="ECO:0000256" key="21">
    <source>
        <dbReference type="ARBA" id="ARBA00047617"/>
    </source>
</evidence>
<evidence type="ECO:0000256" key="23">
    <source>
        <dbReference type="ARBA" id="ARBA00047871"/>
    </source>
</evidence>
<evidence type="ECO:0000256" key="25">
    <source>
        <dbReference type="ARBA" id="ARBA00047903"/>
    </source>
</evidence>
<dbReference type="Pfam" id="PF00107">
    <property type="entry name" value="ADH_zinc_N"/>
    <property type="match status" value="1"/>
</dbReference>
<comment type="catalytic activity">
    <reaction evidence="20">
        <text>octanal + NADP(+) = (2E)-octenal + NADPH + H(+)</text>
        <dbReference type="Rhea" id="RHEA:50780"/>
        <dbReference type="ChEBI" id="CHEBI:15378"/>
        <dbReference type="ChEBI" id="CHEBI:17935"/>
        <dbReference type="ChEBI" id="CHEBI:57783"/>
        <dbReference type="ChEBI" id="CHEBI:58349"/>
        <dbReference type="ChEBI" id="CHEBI:61748"/>
    </reaction>
    <physiologicalReaction direction="right-to-left" evidence="20">
        <dbReference type="Rhea" id="RHEA:50782"/>
    </physiologicalReaction>
</comment>
<dbReference type="PANTHER" id="PTHR43205">
    <property type="entry name" value="PROSTAGLANDIN REDUCTASE"/>
    <property type="match status" value="1"/>
</dbReference>
<evidence type="ECO:0000256" key="18">
    <source>
        <dbReference type="ARBA" id="ARBA00032297"/>
    </source>
</evidence>
<dbReference type="RefSeq" id="XP_065669857.1">
    <property type="nucleotide sequence ID" value="XM_065813785.1"/>
</dbReference>
<gene>
    <name evidence="37" type="primary">LOC100199266</name>
</gene>
<keyword evidence="13" id="KW-0560">Oxidoreductase</keyword>
<organism evidence="36 37">
    <name type="scientific">Hydra vulgaris</name>
    <name type="common">Hydra</name>
    <name type="synonym">Hydra attenuata</name>
    <dbReference type="NCBI Taxonomy" id="6087"/>
    <lineage>
        <taxon>Eukaryota</taxon>
        <taxon>Metazoa</taxon>
        <taxon>Cnidaria</taxon>
        <taxon>Hydrozoa</taxon>
        <taxon>Hydroidolina</taxon>
        <taxon>Anthoathecata</taxon>
        <taxon>Aplanulata</taxon>
        <taxon>Hydridae</taxon>
        <taxon>Hydra</taxon>
    </lineage>
</organism>
<dbReference type="InterPro" id="IPR045010">
    <property type="entry name" value="MDR_fam"/>
</dbReference>
<comment type="catalytic activity">
    <reaction evidence="24">
        <text>13,14-dihydro-15-oxo-prostaglandin F1alpha + NADP(+) = 15-oxoprostaglandin F1alpha + NADPH + H(+)</text>
        <dbReference type="Rhea" id="RHEA:50592"/>
        <dbReference type="ChEBI" id="CHEBI:15378"/>
        <dbReference type="ChEBI" id="CHEBI:57783"/>
        <dbReference type="ChEBI" id="CHEBI:58349"/>
        <dbReference type="ChEBI" id="CHEBI:79072"/>
        <dbReference type="ChEBI" id="CHEBI:133411"/>
    </reaction>
    <physiologicalReaction direction="right-to-left" evidence="24">
        <dbReference type="Rhea" id="RHEA:50594"/>
    </physiologicalReaction>
</comment>
<comment type="catalytic activity">
    <reaction evidence="23">
        <text>leukotriene B4 + NADP(+) = 12-oxo-leukotriene B4 + NADPH + H(+)</text>
        <dbReference type="Rhea" id="RHEA:50608"/>
        <dbReference type="ChEBI" id="CHEBI:15378"/>
        <dbReference type="ChEBI" id="CHEBI:57461"/>
        <dbReference type="ChEBI" id="CHEBI:57783"/>
        <dbReference type="ChEBI" id="CHEBI:58349"/>
        <dbReference type="ChEBI" id="CHEBI:133309"/>
    </reaction>
    <physiologicalReaction direction="left-to-right" evidence="23">
        <dbReference type="Rhea" id="RHEA:50609"/>
    </physiologicalReaction>
</comment>
<dbReference type="Gene3D" id="3.40.50.720">
    <property type="entry name" value="NAD(P)-binding Rossmann-like Domain"/>
    <property type="match status" value="1"/>
</dbReference>
<evidence type="ECO:0000256" key="15">
    <source>
        <dbReference type="ARBA" id="ARBA00023278"/>
    </source>
</evidence>
<comment type="catalytic activity">
    <reaction evidence="33">
        <text>an n-alkanal + NADP(+) = an alk-2-enal + NADPH + H(+)</text>
        <dbReference type="Rhea" id="RHEA:13737"/>
        <dbReference type="ChEBI" id="CHEBI:12834"/>
        <dbReference type="ChEBI" id="CHEBI:13757"/>
        <dbReference type="ChEBI" id="CHEBI:15378"/>
        <dbReference type="ChEBI" id="CHEBI:57783"/>
        <dbReference type="ChEBI" id="CHEBI:58349"/>
        <dbReference type="EC" id="1.3.1.74"/>
    </reaction>
    <physiologicalReaction direction="right-to-left" evidence="33">
        <dbReference type="Rhea" id="RHEA:13739"/>
    </physiologicalReaction>
</comment>
<evidence type="ECO:0000256" key="33">
    <source>
        <dbReference type="ARBA" id="ARBA00049179"/>
    </source>
</evidence>
<comment type="subunit">
    <text evidence="3">Monomer or homodimer.</text>
</comment>
<dbReference type="EC" id="1.3.1.48" evidence="4"/>
<evidence type="ECO:0000256" key="6">
    <source>
        <dbReference type="ARBA" id="ARBA00020651"/>
    </source>
</evidence>
<evidence type="ECO:0000256" key="28">
    <source>
        <dbReference type="ARBA" id="ARBA00048387"/>
    </source>
</evidence>
<dbReference type="Pfam" id="PF16884">
    <property type="entry name" value="ADH_N_2"/>
    <property type="match status" value="1"/>
</dbReference>
<evidence type="ECO:0000256" key="10">
    <source>
        <dbReference type="ARBA" id="ARBA00022832"/>
    </source>
</evidence>
<dbReference type="InterPro" id="IPR036291">
    <property type="entry name" value="NAD(P)-bd_dom_sf"/>
</dbReference>
<keyword evidence="14" id="KW-0443">Lipid metabolism</keyword>
<evidence type="ECO:0000256" key="34">
    <source>
        <dbReference type="ARBA" id="ARBA00049368"/>
    </source>
</evidence>
<dbReference type="InterPro" id="IPR020843">
    <property type="entry name" value="ER"/>
</dbReference>
<evidence type="ECO:0000256" key="1">
    <source>
        <dbReference type="ARBA" id="ARBA00004496"/>
    </source>
</evidence>
<evidence type="ECO:0000256" key="3">
    <source>
        <dbReference type="ARBA" id="ARBA00011852"/>
    </source>
</evidence>
<name>A0ABM4D6D5_HYDVU</name>
<dbReference type="GeneID" id="100199266"/>
<evidence type="ECO:0000256" key="29">
    <source>
        <dbReference type="ARBA" id="ARBA00048591"/>
    </source>
</evidence>
<keyword evidence="9" id="KW-0597">Phosphoprotein</keyword>
<keyword evidence="36" id="KW-1185">Reference proteome</keyword>
<feature type="domain" description="Enoyl reductase (ER)" evidence="35">
    <location>
        <begin position="19"/>
        <end position="334"/>
    </location>
</feature>
<evidence type="ECO:0000256" key="2">
    <source>
        <dbReference type="ARBA" id="ARBA00010460"/>
    </source>
</evidence>
<dbReference type="CDD" id="cd08294">
    <property type="entry name" value="leukotriene_B4_DH_like"/>
    <property type="match status" value="1"/>
</dbReference>
<comment type="catalytic activity">
    <reaction evidence="27">
        <text>13,14-dihydro-15-oxo-PGF2alpha + NADP(+) = 15-oxoprostaglandin F2alpha + NADPH + H(+)</text>
        <dbReference type="Rhea" id="RHEA:50588"/>
        <dbReference type="ChEBI" id="CHEBI:15378"/>
        <dbReference type="ChEBI" id="CHEBI:57783"/>
        <dbReference type="ChEBI" id="CHEBI:58349"/>
        <dbReference type="ChEBI" id="CHEBI:133374"/>
        <dbReference type="ChEBI" id="CHEBI:133409"/>
    </reaction>
    <physiologicalReaction direction="right-to-left" evidence="27">
        <dbReference type="Rhea" id="RHEA:50590"/>
    </physiologicalReaction>
</comment>
<accession>A0ABM4D6D5</accession>
<evidence type="ECO:0000256" key="30">
    <source>
        <dbReference type="ARBA" id="ARBA00048953"/>
    </source>
</evidence>
<proteinExistence type="inferred from homology"/>
<dbReference type="InterPro" id="IPR014190">
    <property type="entry name" value="PTGR1"/>
</dbReference>
<evidence type="ECO:0000256" key="32">
    <source>
        <dbReference type="ARBA" id="ARBA00049070"/>
    </source>
</evidence>
<evidence type="ECO:0000313" key="37">
    <source>
        <dbReference type="RefSeq" id="XP_065669857.1"/>
    </source>
</evidence>
<evidence type="ECO:0000256" key="13">
    <source>
        <dbReference type="ARBA" id="ARBA00023002"/>
    </source>
</evidence>
<comment type="catalytic activity">
    <reaction evidence="21">
        <text>decanal + NADP(+) = (2E)-decenal + NADPH + H(+)</text>
        <dbReference type="Rhea" id="RHEA:50612"/>
        <dbReference type="ChEBI" id="CHEBI:15378"/>
        <dbReference type="ChEBI" id="CHEBI:31457"/>
        <dbReference type="ChEBI" id="CHEBI:57783"/>
        <dbReference type="ChEBI" id="CHEBI:58349"/>
        <dbReference type="ChEBI" id="CHEBI:133455"/>
    </reaction>
    <physiologicalReaction direction="right-to-left" evidence="21">
        <dbReference type="Rhea" id="RHEA:50614"/>
    </physiologicalReaction>
</comment>
<comment type="catalytic activity">
    <reaction evidence="31">
        <text>(5S,12S)-dihydroxy-(6E,10E,12E,14Z)-eicosatetraenoate + NADP(+) = 12-oxo-(5S)-hydroxy-(6E,8E,10E,14Z)-eicosatetraenoate + NADPH + H(+)</text>
        <dbReference type="Rhea" id="RHEA:51212"/>
        <dbReference type="ChEBI" id="CHEBI:15378"/>
        <dbReference type="ChEBI" id="CHEBI:57783"/>
        <dbReference type="ChEBI" id="CHEBI:58349"/>
        <dbReference type="ChEBI" id="CHEBI:133974"/>
        <dbReference type="ChEBI" id="CHEBI:133975"/>
    </reaction>
    <physiologicalReaction direction="left-to-right" evidence="31">
        <dbReference type="Rhea" id="RHEA:51213"/>
    </physiologicalReaction>
</comment>
<comment type="catalytic activity">
    <reaction evidence="32">
        <text>13,14-dihydro-15-oxo-prostaglandin E1 + NADP(+) = 15-oxoprostaglandin E1 + NADPH + H(+)</text>
        <dbReference type="Rhea" id="RHEA:50584"/>
        <dbReference type="ChEBI" id="CHEBI:15378"/>
        <dbReference type="ChEBI" id="CHEBI:57401"/>
        <dbReference type="ChEBI" id="CHEBI:57783"/>
        <dbReference type="ChEBI" id="CHEBI:58349"/>
        <dbReference type="ChEBI" id="CHEBI:133408"/>
    </reaction>
    <physiologicalReaction direction="right-to-left" evidence="32">
        <dbReference type="Rhea" id="RHEA:50586"/>
    </physiologicalReaction>
</comment>
<evidence type="ECO:0000256" key="4">
    <source>
        <dbReference type="ARBA" id="ARBA00011981"/>
    </source>
</evidence>
<evidence type="ECO:0000256" key="5">
    <source>
        <dbReference type="ARBA" id="ARBA00012410"/>
    </source>
</evidence>
<dbReference type="SUPFAM" id="SSF51735">
    <property type="entry name" value="NAD(P)-binding Rossmann-fold domains"/>
    <property type="match status" value="1"/>
</dbReference>
<sequence>MSQNNKLTKTWYYKSAFDGLPKEDDFEMKVTDLPTIADGEFLCENLYLSVDPYMRYFASHMTPGQIMVGTGVSRVIESKNEKYPVGTLLTAACGWTTHFVPKEIDMQHSVFKVIPVDLEEPSLALGVLGLTGLTAYYGLLDICAPKSGETVFVNTAAGAVGSIVGQLAKLKGCHVVGCTSSDDKVAYLKEIGFDGAFNYKTENMKEKLKELCPKGIDCFFDNVGGSQFDIALSEMNRHGRVALCGSISLYNEKEMFQVKGPYVHLFAIHNELKIQGFMVFTLYKDRFVEAFKEMHGYLTEGKISARDHVVEGFESMPKALIGLFHSVNVGKVVVKC</sequence>
<evidence type="ECO:0000256" key="12">
    <source>
        <dbReference type="ARBA" id="ARBA00022990"/>
    </source>
</evidence>
<keyword evidence="10" id="KW-0276">Fatty acid metabolism</keyword>
<evidence type="ECO:0000256" key="7">
    <source>
        <dbReference type="ARBA" id="ARBA00022490"/>
    </source>
</evidence>
<dbReference type="SUPFAM" id="SSF50129">
    <property type="entry name" value="GroES-like"/>
    <property type="match status" value="1"/>
</dbReference>
<evidence type="ECO:0000256" key="14">
    <source>
        <dbReference type="ARBA" id="ARBA00023098"/>
    </source>
</evidence>